<dbReference type="InterPro" id="IPR012337">
    <property type="entry name" value="RNaseH-like_sf"/>
</dbReference>
<keyword evidence="2" id="KW-1185">Reference proteome</keyword>
<evidence type="ECO:0000313" key="2">
    <source>
        <dbReference type="Proteomes" id="UP001153636"/>
    </source>
</evidence>
<protein>
    <recommendedName>
        <fullName evidence="3">DUF4371 domain-containing protein</fullName>
    </recommendedName>
</protein>
<name>A0A9P0CSI6_9CUCU</name>
<dbReference type="Proteomes" id="UP001153636">
    <property type="component" value="Chromosome 16"/>
</dbReference>
<accession>A0A9P0CSI6</accession>
<dbReference type="EMBL" id="OV651828">
    <property type="protein sequence ID" value="CAH1104289.1"/>
    <property type="molecule type" value="Genomic_DNA"/>
</dbReference>
<reference evidence="1" key="1">
    <citation type="submission" date="2022-01" db="EMBL/GenBank/DDBJ databases">
        <authorList>
            <person name="King R."/>
        </authorList>
    </citation>
    <scope>NUCLEOTIDE SEQUENCE</scope>
</reference>
<dbReference type="AlphaFoldDB" id="A0A9P0CSI6"/>
<dbReference type="PANTHER" id="PTHR46880:SF5">
    <property type="entry name" value="DUF4371 DOMAIN-CONTAINING PROTEIN"/>
    <property type="match status" value="1"/>
</dbReference>
<proteinExistence type="predicted"/>
<evidence type="ECO:0000313" key="1">
    <source>
        <dbReference type="EMBL" id="CAH1104289.1"/>
    </source>
</evidence>
<evidence type="ECO:0008006" key="3">
    <source>
        <dbReference type="Google" id="ProtNLM"/>
    </source>
</evidence>
<dbReference type="SUPFAM" id="SSF53098">
    <property type="entry name" value="Ribonuclease H-like"/>
    <property type="match status" value="1"/>
</dbReference>
<dbReference type="PANTHER" id="PTHR46880">
    <property type="entry name" value="RAS-ASSOCIATING DOMAIN-CONTAINING PROTEIN"/>
    <property type="match status" value="1"/>
</dbReference>
<organism evidence="1 2">
    <name type="scientific">Psylliodes chrysocephalus</name>
    <dbReference type="NCBI Taxonomy" id="3402493"/>
    <lineage>
        <taxon>Eukaryota</taxon>
        <taxon>Metazoa</taxon>
        <taxon>Ecdysozoa</taxon>
        <taxon>Arthropoda</taxon>
        <taxon>Hexapoda</taxon>
        <taxon>Insecta</taxon>
        <taxon>Pterygota</taxon>
        <taxon>Neoptera</taxon>
        <taxon>Endopterygota</taxon>
        <taxon>Coleoptera</taxon>
        <taxon>Polyphaga</taxon>
        <taxon>Cucujiformia</taxon>
        <taxon>Chrysomeloidea</taxon>
        <taxon>Chrysomelidae</taxon>
        <taxon>Galerucinae</taxon>
        <taxon>Alticini</taxon>
        <taxon>Psylliodes</taxon>
    </lineage>
</organism>
<gene>
    <name evidence="1" type="ORF">PSYICH_LOCUS5250</name>
</gene>
<sequence>MAAYKNTVTGTTNTTAMPLATNTTTTILVTNTNARKNSDIIVSTIAKFKRLRSRRHSLECGSKLVAQSYDGAAVVAGHLGGRQAKVKEKFKHAVFVHCIAHRINLVLSRSMDNIKDCKVFFSTLSGLASFFSKSSKRTCALDIHFQKTFPKVASTRWNYNGRLAQTVFQYRYFLIHFFQDL</sequence>
<dbReference type="OrthoDB" id="6617004at2759"/>